<organism evidence="1 2">
    <name type="scientific">Caulobacter mirabilis</name>
    <dbReference type="NCBI Taxonomy" id="69666"/>
    <lineage>
        <taxon>Bacteria</taxon>
        <taxon>Pseudomonadati</taxon>
        <taxon>Pseudomonadota</taxon>
        <taxon>Alphaproteobacteria</taxon>
        <taxon>Caulobacterales</taxon>
        <taxon>Caulobacteraceae</taxon>
        <taxon>Caulobacter</taxon>
    </lineage>
</organism>
<gene>
    <name evidence="1" type="ORF">CSW64_03220</name>
</gene>
<sequence length="232" mass="24218">MRAKPKTTYVTASPATWELIRAAYLSGLSAPTAAARFGVSVGALRKRAQREGWTKRVHAAAPFALNGLNRPPGLAAPDADASPAAAVVAGAAATIEDAPADLALLHARALPPVRRDPVTVARMAAAEASRRLIAGDADAALRHIRAAEALVALDAKLEDMAGPEEDDDPQAAEARQSAFSEFTFQVAGELAGLLLTGRPVPPGYLARAEHWRAQYAACPVDGDEEEDGDEGE</sequence>
<proteinExistence type="predicted"/>
<evidence type="ECO:0000313" key="1">
    <source>
        <dbReference type="EMBL" id="ATQ41492.1"/>
    </source>
</evidence>
<accession>A0A2D2AU02</accession>
<dbReference type="KEGG" id="cmb:CSW64_03220"/>
<keyword evidence="2" id="KW-1185">Reference proteome</keyword>
<protein>
    <submittedName>
        <fullName evidence="1">Uncharacterized protein</fullName>
    </submittedName>
</protein>
<dbReference type="AlphaFoldDB" id="A0A2D2AU02"/>
<dbReference type="RefSeq" id="WP_099620748.1">
    <property type="nucleotide sequence ID" value="NZ_CP024201.1"/>
</dbReference>
<reference evidence="1 2" key="1">
    <citation type="submission" date="2017-10" db="EMBL/GenBank/DDBJ databases">
        <title>Genome sequence of Caulobacter mirabilis FWC38.</title>
        <authorList>
            <person name="Fiebig A."/>
            <person name="Crosson S."/>
        </authorList>
    </citation>
    <scope>NUCLEOTIDE SEQUENCE [LARGE SCALE GENOMIC DNA]</scope>
    <source>
        <strain evidence="1 2">FWC 38</strain>
    </source>
</reference>
<evidence type="ECO:0000313" key="2">
    <source>
        <dbReference type="Proteomes" id="UP000228945"/>
    </source>
</evidence>
<dbReference type="OrthoDB" id="7202578at2"/>
<dbReference type="EMBL" id="CP024201">
    <property type="protein sequence ID" value="ATQ41492.1"/>
    <property type="molecule type" value="Genomic_DNA"/>
</dbReference>
<name>A0A2D2AU02_9CAUL</name>
<dbReference type="Proteomes" id="UP000228945">
    <property type="component" value="Chromosome"/>
</dbReference>